<dbReference type="HOGENOM" id="CLU_2726027_0_0_1"/>
<reference evidence="1 3" key="2">
    <citation type="journal article" date="2014" name="BMC Genomics">
        <title>An improved genome release (version Mt4.0) for the model legume Medicago truncatula.</title>
        <authorList>
            <person name="Tang H."/>
            <person name="Krishnakumar V."/>
            <person name="Bidwell S."/>
            <person name="Rosen B."/>
            <person name="Chan A."/>
            <person name="Zhou S."/>
            <person name="Gentzbittel L."/>
            <person name="Childs K.L."/>
            <person name="Yandell M."/>
            <person name="Gundlach H."/>
            <person name="Mayer K.F."/>
            <person name="Schwartz D.C."/>
            <person name="Town C.D."/>
        </authorList>
    </citation>
    <scope>GENOME REANNOTATION</scope>
    <source>
        <strain evidence="1">A17</strain>
        <strain evidence="2 3">cv. Jemalong A17</strain>
    </source>
</reference>
<dbReference type="EMBL" id="CM001223">
    <property type="protein sequence ID" value="KEH21841.1"/>
    <property type="molecule type" value="Genomic_DNA"/>
</dbReference>
<organism evidence="1 3">
    <name type="scientific">Medicago truncatula</name>
    <name type="common">Barrel medic</name>
    <name type="synonym">Medicago tribuloides</name>
    <dbReference type="NCBI Taxonomy" id="3880"/>
    <lineage>
        <taxon>Eukaryota</taxon>
        <taxon>Viridiplantae</taxon>
        <taxon>Streptophyta</taxon>
        <taxon>Embryophyta</taxon>
        <taxon>Tracheophyta</taxon>
        <taxon>Spermatophyta</taxon>
        <taxon>Magnoliopsida</taxon>
        <taxon>eudicotyledons</taxon>
        <taxon>Gunneridae</taxon>
        <taxon>Pentapetalae</taxon>
        <taxon>rosids</taxon>
        <taxon>fabids</taxon>
        <taxon>Fabales</taxon>
        <taxon>Fabaceae</taxon>
        <taxon>Papilionoideae</taxon>
        <taxon>50 kb inversion clade</taxon>
        <taxon>NPAAA clade</taxon>
        <taxon>Hologalegina</taxon>
        <taxon>IRL clade</taxon>
        <taxon>Trifolieae</taxon>
        <taxon>Medicago</taxon>
    </lineage>
</organism>
<reference evidence="2" key="3">
    <citation type="submission" date="2015-04" db="UniProtKB">
        <authorList>
            <consortium name="EnsemblPlants"/>
        </authorList>
    </citation>
    <scope>IDENTIFICATION</scope>
    <source>
        <strain evidence="2">cv. Jemalong A17</strain>
    </source>
</reference>
<name>A0A072TXE3_MEDTR</name>
<dbReference type="Proteomes" id="UP000002051">
    <property type="component" value="Unassembled WGS sequence"/>
</dbReference>
<sequence>MFPSSTTIFCKASKIFKLSDSRILRGTFKEPHLHALPNSVLAFEGKIASVGDLQHVPKGTEMENHSNAKNVG</sequence>
<evidence type="ECO:0000313" key="1">
    <source>
        <dbReference type="EMBL" id="KEH21841.1"/>
    </source>
</evidence>
<keyword evidence="3" id="KW-1185">Reference proteome</keyword>
<accession>A0A072TXE3</accession>
<proteinExistence type="predicted"/>
<dbReference type="EnsemblPlants" id="KEH21841">
    <property type="protein sequence ID" value="KEH21841"/>
    <property type="gene ID" value="MTR_7g019090"/>
</dbReference>
<evidence type="ECO:0000313" key="2">
    <source>
        <dbReference type="EnsemblPlants" id="KEH21841"/>
    </source>
</evidence>
<evidence type="ECO:0000313" key="3">
    <source>
        <dbReference type="Proteomes" id="UP000002051"/>
    </source>
</evidence>
<protein>
    <submittedName>
        <fullName evidence="1 2">Uncharacterized protein</fullName>
    </submittedName>
</protein>
<reference evidence="1 3" key="1">
    <citation type="journal article" date="2011" name="Nature">
        <title>The Medicago genome provides insight into the evolution of rhizobial symbioses.</title>
        <authorList>
            <person name="Young N.D."/>
            <person name="Debelle F."/>
            <person name="Oldroyd G.E."/>
            <person name="Geurts R."/>
            <person name="Cannon S.B."/>
            <person name="Udvardi M.K."/>
            <person name="Benedito V.A."/>
            <person name="Mayer K.F."/>
            <person name="Gouzy J."/>
            <person name="Schoof H."/>
            <person name="Van de Peer Y."/>
            <person name="Proost S."/>
            <person name="Cook D.R."/>
            <person name="Meyers B.C."/>
            <person name="Spannagl M."/>
            <person name="Cheung F."/>
            <person name="De Mita S."/>
            <person name="Krishnakumar V."/>
            <person name="Gundlach H."/>
            <person name="Zhou S."/>
            <person name="Mudge J."/>
            <person name="Bharti A.K."/>
            <person name="Murray J.D."/>
            <person name="Naoumkina M.A."/>
            <person name="Rosen B."/>
            <person name="Silverstein K.A."/>
            <person name="Tang H."/>
            <person name="Rombauts S."/>
            <person name="Zhao P.X."/>
            <person name="Zhou P."/>
            <person name="Barbe V."/>
            <person name="Bardou P."/>
            <person name="Bechner M."/>
            <person name="Bellec A."/>
            <person name="Berger A."/>
            <person name="Berges H."/>
            <person name="Bidwell S."/>
            <person name="Bisseling T."/>
            <person name="Choisne N."/>
            <person name="Couloux A."/>
            <person name="Denny R."/>
            <person name="Deshpande S."/>
            <person name="Dai X."/>
            <person name="Doyle J.J."/>
            <person name="Dudez A.M."/>
            <person name="Farmer A.D."/>
            <person name="Fouteau S."/>
            <person name="Franken C."/>
            <person name="Gibelin C."/>
            <person name="Gish J."/>
            <person name="Goldstein S."/>
            <person name="Gonzalez A.J."/>
            <person name="Green P.J."/>
            <person name="Hallab A."/>
            <person name="Hartog M."/>
            <person name="Hua A."/>
            <person name="Humphray S.J."/>
            <person name="Jeong D.H."/>
            <person name="Jing Y."/>
            <person name="Jocker A."/>
            <person name="Kenton S.M."/>
            <person name="Kim D.J."/>
            <person name="Klee K."/>
            <person name="Lai H."/>
            <person name="Lang C."/>
            <person name="Lin S."/>
            <person name="Macmil S.L."/>
            <person name="Magdelenat G."/>
            <person name="Matthews L."/>
            <person name="McCorrison J."/>
            <person name="Monaghan E.L."/>
            <person name="Mun J.H."/>
            <person name="Najar F.Z."/>
            <person name="Nicholson C."/>
            <person name="Noirot C."/>
            <person name="O'Bleness M."/>
            <person name="Paule C.R."/>
            <person name="Poulain J."/>
            <person name="Prion F."/>
            <person name="Qin B."/>
            <person name="Qu C."/>
            <person name="Retzel E.F."/>
            <person name="Riddle C."/>
            <person name="Sallet E."/>
            <person name="Samain S."/>
            <person name="Samson N."/>
            <person name="Sanders I."/>
            <person name="Saurat O."/>
            <person name="Scarpelli C."/>
            <person name="Schiex T."/>
            <person name="Segurens B."/>
            <person name="Severin A.J."/>
            <person name="Sherrier D.J."/>
            <person name="Shi R."/>
            <person name="Sims S."/>
            <person name="Singer S.R."/>
            <person name="Sinharoy S."/>
            <person name="Sterck L."/>
            <person name="Viollet A."/>
            <person name="Wang B.B."/>
            <person name="Wang K."/>
            <person name="Wang M."/>
            <person name="Wang X."/>
            <person name="Warfsmann J."/>
            <person name="Weissenbach J."/>
            <person name="White D.D."/>
            <person name="White J.D."/>
            <person name="Wiley G.B."/>
            <person name="Wincker P."/>
            <person name="Xing Y."/>
            <person name="Yang L."/>
            <person name="Yao Z."/>
            <person name="Ying F."/>
            <person name="Zhai J."/>
            <person name="Zhou L."/>
            <person name="Zuber A."/>
            <person name="Denarie J."/>
            <person name="Dixon R.A."/>
            <person name="May G.D."/>
            <person name="Schwartz D.C."/>
            <person name="Rogers J."/>
            <person name="Quetier F."/>
            <person name="Town C.D."/>
            <person name="Roe B.A."/>
        </authorList>
    </citation>
    <scope>NUCLEOTIDE SEQUENCE [LARGE SCALE GENOMIC DNA]</scope>
    <source>
        <strain evidence="1">A17</strain>
        <strain evidence="2 3">cv. Jemalong A17</strain>
    </source>
</reference>
<dbReference type="AlphaFoldDB" id="A0A072TXE3"/>
<gene>
    <name evidence="1" type="ordered locus">MTR_7g019090</name>
</gene>